<proteinExistence type="predicted"/>
<feature type="domain" description="YiaAB two helix" evidence="2">
    <location>
        <begin position="16"/>
        <end position="68"/>
    </location>
</feature>
<keyword evidence="1" id="KW-0472">Membrane</keyword>
<protein>
    <recommendedName>
        <fullName evidence="2">YiaAB two helix domain-containing protein</fullName>
    </recommendedName>
</protein>
<gene>
    <name evidence="3" type="ORF">GQR42_25670</name>
</gene>
<keyword evidence="1" id="KW-0812">Transmembrane</keyword>
<dbReference type="PANTHER" id="PTHR37290:SF1">
    <property type="entry name" value="INNER MEMBRANE PROTEIN YIAA"/>
    <property type="match status" value="1"/>
</dbReference>
<evidence type="ECO:0000256" key="1">
    <source>
        <dbReference type="SAM" id="Phobius"/>
    </source>
</evidence>
<dbReference type="GO" id="GO:0006974">
    <property type="term" value="P:DNA damage response"/>
    <property type="evidence" value="ECO:0007669"/>
    <property type="project" value="TreeGrafter"/>
</dbReference>
<dbReference type="RefSeq" id="WP_158202126.1">
    <property type="nucleotide sequence ID" value="NZ_CP046973.1"/>
</dbReference>
<dbReference type="InterPro" id="IPR008024">
    <property type="entry name" value="YiaAB"/>
</dbReference>
<reference evidence="3 4" key="1">
    <citation type="submission" date="2019-12" db="EMBL/GenBank/DDBJ databases">
        <title>Complete genome sequence of Microcystis aeruginosa strain FD4.</title>
        <authorList>
            <person name="Urakawa H."/>
        </authorList>
    </citation>
    <scope>NUCLEOTIDE SEQUENCE [LARGE SCALE GENOMIC DNA]</scope>
    <source>
        <strain evidence="3 4">FD4</strain>
    </source>
</reference>
<feature type="transmembrane region" description="Helical" evidence="1">
    <location>
        <begin position="21"/>
        <end position="40"/>
    </location>
</feature>
<evidence type="ECO:0000313" key="3">
    <source>
        <dbReference type="EMBL" id="QGZ92380.1"/>
    </source>
</evidence>
<evidence type="ECO:0000313" key="4">
    <source>
        <dbReference type="Proteomes" id="UP000438345"/>
    </source>
</evidence>
<dbReference type="Pfam" id="PF05360">
    <property type="entry name" value="YiaAB"/>
    <property type="match status" value="1"/>
</dbReference>
<dbReference type="PANTHER" id="PTHR37290">
    <property type="entry name" value="INNER MEMBRANE PROTEIN YIAA-RELATED"/>
    <property type="match status" value="1"/>
</dbReference>
<dbReference type="AlphaFoldDB" id="A0A857DB73"/>
<accession>A0A857DB73</accession>
<dbReference type="EMBL" id="CP046973">
    <property type="protein sequence ID" value="QGZ92380.1"/>
    <property type="molecule type" value="Genomic_DNA"/>
</dbReference>
<evidence type="ECO:0000259" key="2">
    <source>
        <dbReference type="Pfam" id="PF05360"/>
    </source>
</evidence>
<organism evidence="3 4">
    <name type="scientific">Microcystis aeruginosa FD4</name>
    <dbReference type="NCBI Taxonomy" id="2686288"/>
    <lineage>
        <taxon>Bacteria</taxon>
        <taxon>Bacillati</taxon>
        <taxon>Cyanobacteriota</taxon>
        <taxon>Cyanophyceae</taxon>
        <taxon>Oscillatoriophycideae</taxon>
        <taxon>Chroococcales</taxon>
        <taxon>Microcystaceae</taxon>
        <taxon>Microcystis</taxon>
    </lineage>
</organism>
<dbReference type="GO" id="GO:0005886">
    <property type="term" value="C:plasma membrane"/>
    <property type="evidence" value="ECO:0007669"/>
    <property type="project" value="TreeGrafter"/>
</dbReference>
<dbReference type="InterPro" id="IPR038972">
    <property type="entry name" value="YiaA-like"/>
</dbReference>
<keyword evidence="1" id="KW-1133">Transmembrane helix</keyword>
<dbReference type="Proteomes" id="UP000438345">
    <property type="component" value="Chromosome"/>
</dbReference>
<name>A0A857DB73_MICAE</name>
<sequence>MNDKKYGTAPSHTQAWIFQTWLSFVVSISATSLGVVYLPVEPWIKGYLGMGLLFTVGSTINLSKTVRDVEESKRLINRIDEAKLERILSQYDGSISPL</sequence>